<reference evidence="1 2" key="1">
    <citation type="submission" date="2024-05" db="EMBL/GenBank/DDBJ databases">
        <title>Microbispora sp.ZYX-F-249.</title>
        <authorList>
            <person name="Xie H."/>
        </authorList>
    </citation>
    <scope>NUCLEOTIDE SEQUENCE [LARGE SCALE GENOMIC DNA]</scope>
    <source>
        <strain evidence="1 2">ZYX-F-249</strain>
    </source>
</reference>
<dbReference type="EMBL" id="JBDJAW010000004">
    <property type="protein sequence ID" value="MEN3534954.1"/>
    <property type="molecule type" value="Genomic_DNA"/>
</dbReference>
<dbReference type="Proteomes" id="UP001447516">
    <property type="component" value="Unassembled WGS sequence"/>
</dbReference>
<organism evidence="1 2">
    <name type="scientific">Microbispora maris</name>
    <dbReference type="NCBI Taxonomy" id="3144104"/>
    <lineage>
        <taxon>Bacteria</taxon>
        <taxon>Bacillati</taxon>
        <taxon>Actinomycetota</taxon>
        <taxon>Actinomycetes</taxon>
        <taxon>Streptosporangiales</taxon>
        <taxon>Streptosporangiaceae</taxon>
        <taxon>Microbispora</taxon>
    </lineage>
</organism>
<dbReference type="RefSeq" id="WP_346225028.1">
    <property type="nucleotide sequence ID" value="NZ_JBDJAW010000004.1"/>
</dbReference>
<gene>
    <name evidence="1" type="ORF">AAH991_07565</name>
</gene>
<evidence type="ECO:0000313" key="1">
    <source>
        <dbReference type="EMBL" id="MEN3534954.1"/>
    </source>
</evidence>
<comment type="caution">
    <text evidence="1">The sequence shown here is derived from an EMBL/GenBank/DDBJ whole genome shotgun (WGS) entry which is preliminary data.</text>
</comment>
<proteinExistence type="predicted"/>
<keyword evidence="2" id="KW-1185">Reference proteome</keyword>
<sequence length="44" mass="4849">MGSAPTWHGTARPEVQMEGEFRVARATVRKVTAKLREDGHQAEG</sequence>
<name>A0ABV0AHZ5_9ACTN</name>
<evidence type="ECO:0000313" key="2">
    <source>
        <dbReference type="Proteomes" id="UP001447516"/>
    </source>
</evidence>
<protein>
    <submittedName>
        <fullName evidence="1">Uncharacterized protein</fullName>
    </submittedName>
</protein>
<accession>A0ABV0AHZ5</accession>